<sequence>MESQHFDQNDLSRQKGRLYINVGDQKADLLTMMSTITPSNQKMGLSLLPRIATTVVFQVGLPLGLYFGLRQPTGPLSPVWALLVAGCPPLLVVIYSFVVKFKIDGIGVLLVTGFVVAAIVAVVSQNAKVLLLEKSIVTCAIGIVFLITLIPFRLTWKGKLYRMLPLTYTLSLQFLPADLTYEVEEDQYTDMSSAQIQRASQTYDDGDDRIQMTEFTSSDSVPPGQQNADGQPVAAQQQSPRKKFSFGFQTVELPLFTFMYYEIPTFRLVCILITLVWGVGFLIELVIRLILIFTMSDFDRIFLLSNIIFIVALVICSVSTSTISLVCHFRCVREMKQYLDQGPR</sequence>
<dbReference type="NCBIfam" id="NF041646">
    <property type="entry name" value="VC0807_fam"/>
    <property type="match status" value="1"/>
</dbReference>
<keyword evidence="2" id="KW-0472">Membrane</keyword>
<comment type="caution">
    <text evidence="3">The sequence shown here is derived from an EMBL/GenBank/DDBJ whole genome shotgun (WGS) entry which is preliminary data.</text>
</comment>
<accession>A0A8H7PQF3</accession>
<dbReference type="EMBL" id="JAEPRA010000011">
    <property type="protein sequence ID" value="KAG2178337.1"/>
    <property type="molecule type" value="Genomic_DNA"/>
</dbReference>
<keyword evidence="2" id="KW-1133">Transmembrane helix</keyword>
<dbReference type="Proteomes" id="UP000612746">
    <property type="component" value="Unassembled WGS sequence"/>
</dbReference>
<proteinExistence type="predicted"/>
<feature type="transmembrane region" description="Helical" evidence="2">
    <location>
        <begin position="135"/>
        <end position="156"/>
    </location>
</feature>
<gene>
    <name evidence="3" type="ORF">INT44_001487</name>
</gene>
<evidence type="ECO:0000313" key="4">
    <source>
        <dbReference type="Proteomes" id="UP000612746"/>
    </source>
</evidence>
<keyword evidence="2" id="KW-0812">Transmembrane</keyword>
<evidence type="ECO:0000313" key="3">
    <source>
        <dbReference type="EMBL" id="KAG2178337.1"/>
    </source>
</evidence>
<feature type="region of interest" description="Disordered" evidence="1">
    <location>
        <begin position="214"/>
        <end position="233"/>
    </location>
</feature>
<keyword evidence="4" id="KW-1185">Reference proteome</keyword>
<organism evidence="3 4">
    <name type="scientific">Umbelopsis vinacea</name>
    <dbReference type="NCBI Taxonomy" id="44442"/>
    <lineage>
        <taxon>Eukaryota</taxon>
        <taxon>Fungi</taxon>
        <taxon>Fungi incertae sedis</taxon>
        <taxon>Mucoromycota</taxon>
        <taxon>Mucoromycotina</taxon>
        <taxon>Umbelopsidomycetes</taxon>
        <taxon>Umbelopsidales</taxon>
        <taxon>Umbelopsidaceae</taxon>
        <taxon>Umbelopsis</taxon>
    </lineage>
</organism>
<name>A0A8H7PQF3_9FUNG</name>
<feature type="transmembrane region" description="Helical" evidence="2">
    <location>
        <begin position="47"/>
        <end position="67"/>
    </location>
</feature>
<feature type="transmembrane region" description="Helical" evidence="2">
    <location>
        <begin position="268"/>
        <end position="295"/>
    </location>
</feature>
<reference evidence="3" key="1">
    <citation type="submission" date="2020-12" db="EMBL/GenBank/DDBJ databases">
        <title>Metabolic potential, ecology and presence of endohyphal bacteria is reflected in genomic diversity of Mucoromycotina.</title>
        <authorList>
            <person name="Muszewska A."/>
            <person name="Okrasinska A."/>
            <person name="Steczkiewicz K."/>
            <person name="Drgas O."/>
            <person name="Orlowska M."/>
            <person name="Perlinska-Lenart U."/>
            <person name="Aleksandrzak-Piekarczyk T."/>
            <person name="Szatraj K."/>
            <person name="Zielenkiewicz U."/>
            <person name="Pilsyk S."/>
            <person name="Malc E."/>
            <person name="Mieczkowski P."/>
            <person name="Kruszewska J.S."/>
            <person name="Biernat P."/>
            <person name="Pawlowska J."/>
        </authorList>
    </citation>
    <scope>NUCLEOTIDE SEQUENCE</scope>
    <source>
        <strain evidence="3">WA0000051536</strain>
    </source>
</reference>
<evidence type="ECO:0000256" key="1">
    <source>
        <dbReference type="SAM" id="MobiDB-lite"/>
    </source>
</evidence>
<feature type="transmembrane region" description="Helical" evidence="2">
    <location>
        <begin position="105"/>
        <end position="123"/>
    </location>
</feature>
<feature type="transmembrane region" description="Helical" evidence="2">
    <location>
        <begin position="79"/>
        <end position="98"/>
    </location>
</feature>
<dbReference type="AlphaFoldDB" id="A0A8H7PQF3"/>
<dbReference type="OrthoDB" id="10043543at2759"/>
<protein>
    <submittedName>
        <fullName evidence="3">Uncharacterized protein</fullName>
    </submittedName>
</protein>
<feature type="transmembrane region" description="Helical" evidence="2">
    <location>
        <begin position="301"/>
        <end position="327"/>
    </location>
</feature>
<evidence type="ECO:0000256" key="2">
    <source>
        <dbReference type="SAM" id="Phobius"/>
    </source>
</evidence>